<dbReference type="PANTHER" id="PTHR47505:SF1">
    <property type="entry name" value="DNA UTILIZATION PROTEIN YHGH"/>
    <property type="match status" value="1"/>
</dbReference>
<dbReference type="AlphaFoldDB" id="A0A1I4R2G1"/>
<dbReference type="EMBL" id="FOUO01000006">
    <property type="protein sequence ID" value="SFM46103.1"/>
    <property type="molecule type" value="Genomic_DNA"/>
</dbReference>
<dbReference type="Proteomes" id="UP000199556">
    <property type="component" value="Unassembled WGS sequence"/>
</dbReference>
<dbReference type="InterPro" id="IPR029057">
    <property type="entry name" value="PRTase-like"/>
</dbReference>
<evidence type="ECO:0000259" key="3">
    <source>
        <dbReference type="Pfam" id="PF18912"/>
    </source>
</evidence>
<comment type="similarity">
    <text evidence="1">Belongs to the ComF/GntX family.</text>
</comment>
<dbReference type="CDD" id="cd06223">
    <property type="entry name" value="PRTases_typeI"/>
    <property type="match status" value="1"/>
</dbReference>
<organism evidence="4 5">
    <name type="scientific">Ectothiorhodospira mobilis</name>
    <dbReference type="NCBI Taxonomy" id="195064"/>
    <lineage>
        <taxon>Bacteria</taxon>
        <taxon>Pseudomonadati</taxon>
        <taxon>Pseudomonadota</taxon>
        <taxon>Gammaproteobacteria</taxon>
        <taxon>Chromatiales</taxon>
        <taxon>Ectothiorhodospiraceae</taxon>
        <taxon>Ectothiorhodospira</taxon>
    </lineage>
</organism>
<dbReference type="OrthoDB" id="9793412at2"/>
<protein>
    <submittedName>
        <fullName evidence="4">ComF family protein</fullName>
    </submittedName>
</protein>
<dbReference type="SUPFAM" id="SSF53271">
    <property type="entry name" value="PRTase-like"/>
    <property type="match status" value="1"/>
</dbReference>
<name>A0A1I4R2G1_ECTMO</name>
<dbReference type="Gene3D" id="3.40.50.2020">
    <property type="match status" value="1"/>
</dbReference>
<evidence type="ECO:0000313" key="4">
    <source>
        <dbReference type="EMBL" id="SFM46103.1"/>
    </source>
</evidence>
<evidence type="ECO:0000259" key="2">
    <source>
        <dbReference type="Pfam" id="PF00156"/>
    </source>
</evidence>
<accession>A0A1I4R2G1</accession>
<dbReference type="InterPro" id="IPR051910">
    <property type="entry name" value="ComF/GntX_DNA_util-trans"/>
</dbReference>
<reference evidence="4 5" key="1">
    <citation type="submission" date="2016-10" db="EMBL/GenBank/DDBJ databases">
        <authorList>
            <person name="de Groot N.N."/>
        </authorList>
    </citation>
    <scope>NUCLEOTIDE SEQUENCE [LARGE SCALE GENOMIC DNA]</scope>
    <source>
        <strain evidence="4 5">DSM 4180</strain>
    </source>
</reference>
<feature type="domain" description="Phosphoribosyltransferase" evidence="2">
    <location>
        <begin position="143"/>
        <end position="232"/>
    </location>
</feature>
<dbReference type="PANTHER" id="PTHR47505">
    <property type="entry name" value="DNA UTILIZATION PROTEIN YHGH"/>
    <property type="match status" value="1"/>
</dbReference>
<evidence type="ECO:0000256" key="1">
    <source>
        <dbReference type="ARBA" id="ARBA00008007"/>
    </source>
</evidence>
<dbReference type="RefSeq" id="WP_090484619.1">
    <property type="nucleotide sequence ID" value="NZ_FOUO01000006.1"/>
</dbReference>
<keyword evidence="5" id="KW-1185">Reference proteome</keyword>
<sequence length="235" mass="25470">MPHPLWSRIGGALVETLYPPLCLCCGAPGQGGMDLCPDCARELPLAGPACQRCARPLPAAAGPICGDCLRHPPAFDAARAALRYQWPVDTWIARFKFRGRLNHGRLLARLMAGQLLPGAQPPDCILPVPLHRHRLAQRGFNQAAELARPLAQALQVPLVPDAVRRTRATPPQQTLSAARRRHNLRGAFAVRAGFAPGHVLLVDDVMTTGSTLDELARRLKASGVRRVEVWVAARA</sequence>
<proteinExistence type="inferred from homology"/>
<dbReference type="STRING" id="195064.SAMN05421721_10673"/>
<gene>
    <name evidence="4" type="ORF">SAMN05421721_10673</name>
</gene>
<dbReference type="InterPro" id="IPR044005">
    <property type="entry name" value="DZR_2"/>
</dbReference>
<dbReference type="Pfam" id="PF18912">
    <property type="entry name" value="DZR_2"/>
    <property type="match status" value="1"/>
</dbReference>
<evidence type="ECO:0000313" key="5">
    <source>
        <dbReference type="Proteomes" id="UP000199556"/>
    </source>
</evidence>
<dbReference type="InterPro" id="IPR000836">
    <property type="entry name" value="PRTase_dom"/>
</dbReference>
<feature type="domain" description="Double zinc ribbon" evidence="3">
    <location>
        <begin position="14"/>
        <end position="69"/>
    </location>
</feature>
<dbReference type="Pfam" id="PF00156">
    <property type="entry name" value="Pribosyltran"/>
    <property type="match status" value="1"/>
</dbReference>